<dbReference type="SUPFAM" id="SSF51905">
    <property type="entry name" value="FAD/NAD(P)-binding domain"/>
    <property type="match status" value="1"/>
</dbReference>
<comment type="caution">
    <text evidence="6">The sequence shown here is derived from an EMBL/GenBank/DDBJ whole genome shotgun (WGS) entry which is preliminary data.</text>
</comment>
<dbReference type="Proteomes" id="UP000664781">
    <property type="component" value="Unassembled WGS sequence"/>
</dbReference>
<gene>
    <name evidence="6" type="ORF">J1792_14645</name>
</gene>
<keyword evidence="6" id="KW-0560">Oxidoreductase</keyword>
<dbReference type="Pfam" id="PF01494">
    <property type="entry name" value="FAD_binding_3"/>
    <property type="match status" value="1"/>
</dbReference>
<evidence type="ECO:0000313" key="6">
    <source>
        <dbReference type="EMBL" id="MBO0653970.1"/>
    </source>
</evidence>
<evidence type="ECO:0000256" key="4">
    <source>
        <dbReference type="SAM" id="MobiDB-lite"/>
    </source>
</evidence>
<comment type="cofactor">
    <cofactor evidence="1">
        <name>FAD</name>
        <dbReference type="ChEBI" id="CHEBI:57692"/>
    </cofactor>
</comment>
<dbReference type="PRINTS" id="PR00420">
    <property type="entry name" value="RNGMNOXGNASE"/>
</dbReference>
<dbReference type="GO" id="GO:0071949">
    <property type="term" value="F:FAD binding"/>
    <property type="evidence" value="ECO:0007669"/>
    <property type="project" value="InterPro"/>
</dbReference>
<accession>A0A939JR56</accession>
<dbReference type="GO" id="GO:0016709">
    <property type="term" value="F:oxidoreductase activity, acting on paired donors, with incorporation or reduction of molecular oxygen, NAD(P)H as one donor, and incorporation of one atom of oxygen"/>
    <property type="evidence" value="ECO:0007669"/>
    <property type="project" value="UniProtKB-ARBA"/>
</dbReference>
<dbReference type="InterPro" id="IPR002938">
    <property type="entry name" value="FAD-bd"/>
</dbReference>
<evidence type="ECO:0000256" key="1">
    <source>
        <dbReference type="ARBA" id="ARBA00001974"/>
    </source>
</evidence>
<keyword evidence="3" id="KW-0274">FAD</keyword>
<evidence type="ECO:0000256" key="2">
    <source>
        <dbReference type="ARBA" id="ARBA00022630"/>
    </source>
</evidence>
<feature type="region of interest" description="Disordered" evidence="4">
    <location>
        <begin position="269"/>
        <end position="288"/>
    </location>
</feature>
<dbReference type="InterPro" id="IPR036188">
    <property type="entry name" value="FAD/NAD-bd_sf"/>
</dbReference>
<reference evidence="6" key="1">
    <citation type="submission" date="2021-03" db="EMBL/GenBank/DDBJ databases">
        <title>Streptomyces strains.</title>
        <authorList>
            <person name="Lund M.B."/>
            <person name="Toerring T."/>
        </authorList>
    </citation>
    <scope>NUCLEOTIDE SEQUENCE</scope>
    <source>
        <strain evidence="6">JCM 4242</strain>
    </source>
</reference>
<proteinExistence type="predicted"/>
<dbReference type="Gene3D" id="3.50.50.60">
    <property type="entry name" value="FAD/NAD(P)-binding domain"/>
    <property type="match status" value="1"/>
</dbReference>
<dbReference type="Gene3D" id="3.30.70.2450">
    <property type="match status" value="1"/>
</dbReference>
<dbReference type="AlphaFoldDB" id="A0A939JR56"/>
<evidence type="ECO:0000313" key="7">
    <source>
        <dbReference type="Proteomes" id="UP000664781"/>
    </source>
</evidence>
<organism evidence="6 7">
    <name type="scientific">Streptomyces triculaminicus</name>
    <dbReference type="NCBI Taxonomy" id="2816232"/>
    <lineage>
        <taxon>Bacteria</taxon>
        <taxon>Bacillati</taxon>
        <taxon>Actinomycetota</taxon>
        <taxon>Actinomycetes</taxon>
        <taxon>Kitasatosporales</taxon>
        <taxon>Streptomycetaceae</taxon>
        <taxon>Streptomyces</taxon>
    </lineage>
</organism>
<sequence length="346" mass="37343">MLPGHVQAGPEDTVGEDLRRGVGVTGEAGERRPLGHCDGAHSTVRRLAGISAHRTVHPYDVLSVDARIDAGPQQPWSHWGRDGMVLLLPFGDGRWRLVLYPYRQLATGGTPGAADDTGPAEELLRRITGRDLALGEVEWISHYRCEHRHAARYRHHRVVLAGDAAHVHPPTGGQGLNTGIADAMSLGWRLAAAVADPAHDRLLDAYAEERRRAACRVMRLTGAMLRFNATPALWGHALRVAGLGVARLPPVRRRLAAALAGLPGSGASTGARVRSGARAPDVPLLPTPRSPHRRLFEALRTGHHVHLLPVCGTPDPRAATSALPLLTVRTDAYRQAHVVRPDGHFL</sequence>
<evidence type="ECO:0000259" key="5">
    <source>
        <dbReference type="Pfam" id="PF01494"/>
    </source>
</evidence>
<keyword evidence="2" id="KW-0285">Flavoprotein</keyword>
<dbReference type="PANTHER" id="PTHR43004:SF19">
    <property type="entry name" value="BINDING MONOOXYGENASE, PUTATIVE (JCVI)-RELATED"/>
    <property type="match status" value="1"/>
</dbReference>
<dbReference type="PANTHER" id="PTHR43004">
    <property type="entry name" value="TRK SYSTEM POTASSIUM UPTAKE PROTEIN"/>
    <property type="match status" value="1"/>
</dbReference>
<feature type="domain" description="FAD-binding" evidence="5">
    <location>
        <begin position="37"/>
        <end position="220"/>
    </location>
</feature>
<evidence type="ECO:0000256" key="3">
    <source>
        <dbReference type="ARBA" id="ARBA00022827"/>
    </source>
</evidence>
<keyword evidence="6" id="KW-0503">Monooxygenase</keyword>
<dbReference type="EMBL" id="JAFMOF010000002">
    <property type="protein sequence ID" value="MBO0653970.1"/>
    <property type="molecule type" value="Genomic_DNA"/>
</dbReference>
<dbReference type="InterPro" id="IPR050641">
    <property type="entry name" value="RIFMO-like"/>
</dbReference>
<keyword evidence="7" id="KW-1185">Reference proteome</keyword>
<name>A0A939JR56_9ACTN</name>
<protein>
    <submittedName>
        <fullName evidence="6">FAD-dependent monooxygenase</fullName>
    </submittedName>
</protein>